<dbReference type="Pfam" id="PF10948">
    <property type="entry name" value="DUF2635"/>
    <property type="match status" value="1"/>
</dbReference>
<dbReference type="InterPro" id="IPR024400">
    <property type="entry name" value="DUF2635"/>
</dbReference>
<proteinExistence type="predicted"/>
<protein>
    <recommendedName>
        <fullName evidence="2">DUF2635 domain-containing protein</fullName>
    </recommendedName>
</protein>
<reference evidence="1" key="1">
    <citation type="submission" date="2018-04" db="EMBL/GenBank/DDBJ databases">
        <authorList>
            <person name="Go L.Y."/>
            <person name="Mitchell J.A."/>
        </authorList>
    </citation>
    <scope>NUCLEOTIDE SEQUENCE</scope>
    <source>
        <strain evidence="1">ARTV</strain>
    </source>
</reference>
<organism evidence="1">
    <name type="scientific">Arsenophonus endosymbiont of Trialeurodes vaporariorum</name>
    <dbReference type="NCBI Taxonomy" id="235567"/>
    <lineage>
        <taxon>Bacteria</taxon>
        <taxon>Pseudomonadati</taxon>
        <taxon>Pseudomonadota</taxon>
        <taxon>Gammaproteobacteria</taxon>
        <taxon>Enterobacterales</taxon>
        <taxon>Morganellaceae</taxon>
        <taxon>Arsenophonus</taxon>
    </lineage>
</organism>
<gene>
    <name evidence="1" type="ORF">ARTV_2835</name>
</gene>
<dbReference type="AlphaFoldDB" id="A0A3B0MFS9"/>
<dbReference type="EMBL" id="UFQR01000015">
    <property type="protein sequence ID" value="SSW96427.1"/>
    <property type="molecule type" value="Genomic_DNA"/>
</dbReference>
<accession>A0A3B0MFS9</accession>
<evidence type="ECO:0008006" key="2">
    <source>
        <dbReference type="Google" id="ProtNLM"/>
    </source>
</evidence>
<name>A0A3B0MFS9_9GAMM</name>
<evidence type="ECO:0000313" key="1">
    <source>
        <dbReference type="EMBL" id="SSW96427.1"/>
    </source>
</evidence>
<sequence>MFVKPIAGRRVRCPVRGELLPESGREVPDNAFWHARLKDGDVCLAIPSPQKTKEQK</sequence>